<evidence type="ECO:0000313" key="1">
    <source>
        <dbReference type="EMBL" id="GIJ22783.1"/>
    </source>
</evidence>
<dbReference type="Proteomes" id="UP000643165">
    <property type="component" value="Unassembled WGS sequence"/>
</dbReference>
<comment type="caution">
    <text evidence="1">The sequence shown here is derived from an EMBL/GenBank/DDBJ whole genome shotgun (WGS) entry which is preliminary data.</text>
</comment>
<reference evidence="1 2" key="1">
    <citation type="submission" date="2021-01" db="EMBL/GenBank/DDBJ databases">
        <title>Whole genome shotgun sequence of Verrucosispora lutea NBRC 106530.</title>
        <authorList>
            <person name="Komaki H."/>
            <person name="Tamura T."/>
        </authorList>
    </citation>
    <scope>NUCLEOTIDE SEQUENCE [LARGE SCALE GENOMIC DNA]</scope>
    <source>
        <strain evidence="1 2">NBRC 106530</strain>
    </source>
</reference>
<protein>
    <submittedName>
        <fullName evidence="1">Uncharacterized protein</fullName>
    </submittedName>
</protein>
<name>A0ABQ4IXX8_9ACTN</name>
<gene>
    <name evidence="1" type="ORF">Vlu01_34070</name>
</gene>
<accession>A0ABQ4IXX8</accession>
<evidence type="ECO:0000313" key="2">
    <source>
        <dbReference type="Proteomes" id="UP000643165"/>
    </source>
</evidence>
<proteinExistence type="predicted"/>
<dbReference type="EMBL" id="BOPB01000016">
    <property type="protein sequence ID" value="GIJ22783.1"/>
    <property type="molecule type" value="Genomic_DNA"/>
</dbReference>
<sequence length="111" mass="12024">MIPSTGGAQRTWKSLTATEVAIPKLPSTVIRYPQNSRRRHWAWATADPELPNLMVGCPPLYEQDAAIAWETGGLAWTVDGIASVTLPIIPMATDSAARRTSIVPPKVTCRA</sequence>
<organism evidence="1 2">
    <name type="scientific">Micromonospora lutea</name>
    <dbReference type="NCBI Taxonomy" id="419825"/>
    <lineage>
        <taxon>Bacteria</taxon>
        <taxon>Bacillati</taxon>
        <taxon>Actinomycetota</taxon>
        <taxon>Actinomycetes</taxon>
        <taxon>Micromonosporales</taxon>
        <taxon>Micromonosporaceae</taxon>
        <taxon>Micromonospora</taxon>
    </lineage>
</organism>
<keyword evidence="2" id="KW-1185">Reference proteome</keyword>